<sequence>MFAFQISNNEFHLANCCKHKVCHLYISLSRNQSGFLIKIELQYVFKNVSCSRSNEI</sequence>
<accession>Q8SXQ2</accession>
<name>Q8SXQ2_DROME</name>
<reference evidence="1" key="1">
    <citation type="submission" date="2002-03" db="EMBL/GenBank/DDBJ databases">
        <authorList>
            <person name="Stapleton M."/>
            <person name="Brokstein P."/>
            <person name="Hong L."/>
            <person name="Agbayani A."/>
            <person name="Carlson J."/>
            <person name="Champe M."/>
            <person name="Chavez C."/>
            <person name="Dorsett V."/>
            <person name="Dresnek D."/>
            <person name="Farfan D."/>
            <person name="Frise E."/>
            <person name="George R."/>
            <person name="Gonzalez M."/>
            <person name="Guarin H."/>
            <person name="Kronmiller B."/>
            <person name="Li P."/>
            <person name="Liao G."/>
            <person name="Miranda A."/>
            <person name="Mungall C.J."/>
            <person name="Nunoo J."/>
            <person name="Pacleb J."/>
            <person name="Paragas V."/>
            <person name="Park S."/>
            <person name="Patel S."/>
            <person name="Phouanenavong S."/>
            <person name="Wan K."/>
            <person name="Yu C."/>
            <person name="Lewis S.E."/>
            <person name="Rubin G.M."/>
            <person name="Celniker S."/>
        </authorList>
    </citation>
    <scope>NUCLEOTIDE SEQUENCE</scope>
    <source>
        <strain evidence="1">Berkeley</strain>
    </source>
</reference>
<dbReference type="AGR" id="FB:FBgn0035978"/>
<gene>
    <name evidence="2" type="primary">Ugp</name>
    <name evidence="2" type="synonym">UGP</name>
    <name evidence="2" type="ORF">CG4347</name>
</gene>
<dbReference type="FlyBase" id="FBgn0035978">
    <property type="gene designation" value="Ugp"/>
</dbReference>
<protein>
    <submittedName>
        <fullName evidence="1">GH05088p</fullName>
    </submittedName>
</protein>
<dbReference type="OrthoDB" id="932129at2759"/>
<dbReference type="GO" id="GO:0006011">
    <property type="term" value="P:UDP-alpha-D-glucose metabolic process"/>
    <property type="evidence" value="ECO:0000250"/>
    <property type="project" value="FlyBase"/>
</dbReference>
<evidence type="ECO:0000313" key="1">
    <source>
        <dbReference type="EMBL" id="AAL90229.1"/>
    </source>
</evidence>
<dbReference type="GO" id="GO:0005829">
    <property type="term" value="C:cytosol"/>
    <property type="evidence" value="ECO:0007005"/>
    <property type="project" value="FlyBase"/>
</dbReference>
<evidence type="ECO:0000313" key="2">
    <source>
        <dbReference type="FlyBase" id="FBgn0035978"/>
    </source>
</evidence>
<dbReference type="AlphaFoldDB" id="Q8SXQ2"/>
<dbReference type="GO" id="GO:0003983">
    <property type="term" value="F:UTP:glucose-1-phosphate uridylyltransferase activity"/>
    <property type="evidence" value="ECO:0000250"/>
    <property type="project" value="FlyBase"/>
</dbReference>
<dbReference type="EMBL" id="AY089491">
    <property type="protein sequence ID" value="AAL90229.1"/>
    <property type="molecule type" value="mRNA"/>
</dbReference>
<organism evidence="1">
    <name type="scientific">Drosophila melanogaster</name>
    <name type="common">Fruit fly</name>
    <dbReference type="NCBI Taxonomy" id="7227"/>
    <lineage>
        <taxon>Eukaryota</taxon>
        <taxon>Metazoa</taxon>
        <taxon>Ecdysozoa</taxon>
        <taxon>Arthropoda</taxon>
        <taxon>Hexapoda</taxon>
        <taxon>Insecta</taxon>
        <taxon>Pterygota</taxon>
        <taxon>Neoptera</taxon>
        <taxon>Endopterygota</taxon>
        <taxon>Diptera</taxon>
        <taxon>Brachycera</taxon>
        <taxon>Muscomorpha</taxon>
        <taxon>Ephydroidea</taxon>
        <taxon>Drosophilidae</taxon>
        <taxon>Drosophila</taxon>
        <taxon>Sophophora</taxon>
    </lineage>
</organism>
<dbReference type="GO" id="GO:0055093">
    <property type="term" value="P:response to hyperoxia"/>
    <property type="evidence" value="ECO:0000315"/>
    <property type="project" value="FlyBase"/>
</dbReference>
<proteinExistence type="evidence at transcript level"/>